<dbReference type="Gene3D" id="1.20.58.80">
    <property type="entry name" value="Phosphotransferase system, lactose/cellobiose-type IIA subunit"/>
    <property type="match status" value="1"/>
</dbReference>
<feature type="region of interest" description="Disordered" evidence="1">
    <location>
        <begin position="257"/>
        <end position="276"/>
    </location>
</feature>
<dbReference type="SUPFAM" id="SSF140361">
    <property type="entry name" value="MIT domain-like"/>
    <property type="match status" value="1"/>
</dbReference>
<evidence type="ECO:0000313" key="4">
    <source>
        <dbReference type="Proteomes" id="UP001283361"/>
    </source>
</evidence>
<evidence type="ECO:0000256" key="1">
    <source>
        <dbReference type="SAM" id="MobiDB-lite"/>
    </source>
</evidence>
<protein>
    <recommendedName>
        <fullName evidence="2">Nuclear receptor-binding factor 2 MIT domain-containing protein</fullName>
    </recommendedName>
</protein>
<proteinExistence type="predicted"/>
<dbReference type="AlphaFoldDB" id="A0AAE1ASB0"/>
<gene>
    <name evidence="3" type="ORF">RRG08_039808</name>
</gene>
<comment type="caution">
    <text evidence="3">The sequence shown here is derived from an EMBL/GenBank/DDBJ whole genome shotgun (WGS) entry which is preliminary data.</text>
</comment>
<dbReference type="Proteomes" id="UP001283361">
    <property type="component" value="Unassembled WGS sequence"/>
</dbReference>
<dbReference type="EMBL" id="JAWDGP010001320">
    <property type="protein sequence ID" value="KAK3792874.1"/>
    <property type="molecule type" value="Genomic_DNA"/>
</dbReference>
<reference evidence="3" key="1">
    <citation type="journal article" date="2023" name="G3 (Bethesda)">
        <title>A reference genome for the long-term kleptoplast-retaining sea slug Elysia crispata morphotype clarki.</title>
        <authorList>
            <person name="Eastman K.E."/>
            <person name="Pendleton A.L."/>
            <person name="Shaikh M.A."/>
            <person name="Suttiyut T."/>
            <person name="Ogas R."/>
            <person name="Tomko P."/>
            <person name="Gavelis G."/>
            <person name="Widhalm J.R."/>
            <person name="Wisecaver J.H."/>
        </authorList>
    </citation>
    <scope>NUCLEOTIDE SEQUENCE</scope>
    <source>
        <strain evidence="3">ECLA1</strain>
    </source>
</reference>
<sequence length="303" mass="34029">MQPPLNNNAMWSGEWLDNLRLAKMESFSNHDHDIRPLVQAPMESPLNLAHTFSRRADMFTKSRKYEDAIVCHRRAAEYLLQAMNTTKSSALLDSMALQHKAYLSQIDKLHAKSQLLDLVDRSAKATATVSRATQTDDIHNVETKQLTAVDEGTVCQILRENDDVINHISLLNGQKPEDNQGASDKFQTSINVHSTLNVLETQGLYKNTVAHKVARADGHALADNMTCSFDEVVKMNEKLSSTVRSLIQELQSNKMEKKQLEQKLGGKSQKRKQGSEEALKFASLDLPPLEVSYPELTNFNLQS</sequence>
<evidence type="ECO:0000259" key="2">
    <source>
        <dbReference type="Pfam" id="PF17169"/>
    </source>
</evidence>
<dbReference type="PANTHER" id="PTHR14964:SF2">
    <property type="entry name" value="NUCLEAR RECEPTOR-BINDING FACTOR 2"/>
    <property type="match status" value="1"/>
</dbReference>
<dbReference type="InterPro" id="IPR039679">
    <property type="entry name" value="NRBF2"/>
</dbReference>
<keyword evidence="4" id="KW-1185">Reference proteome</keyword>
<dbReference type="InterPro" id="IPR033393">
    <property type="entry name" value="NRBF2_MIT"/>
</dbReference>
<dbReference type="GO" id="GO:0006914">
    <property type="term" value="P:autophagy"/>
    <property type="evidence" value="ECO:0007669"/>
    <property type="project" value="InterPro"/>
</dbReference>
<accession>A0AAE1ASB0</accession>
<feature type="domain" description="Nuclear receptor-binding factor 2 MIT" evidence="2">
    <location>
        <begin position="42"/>
        <end position="106"/>
    </location>
</feature>
<evidence type="ECO:0000313" key="3">
    <source>
        <dbReference type="EMBL" id="KAK3792874.1"/>
    </source>
</evidence>
<organism evidence="3 4">
    <name type="scientific">Elysia crispata</name>
    <name type="common">lettuce slug</name>
    <dbReference type="NCBI Taxonomy" id="231223"/>
    <lineage>
        <taxon>Eukaryota</taxon>
        <taxon>Metazoa</taxon>
        <taxon>Spiralia</taxon>
        <taxon>Lophotrochozoa</taxon>
        <taxon>Mollusca</taxon>
        <taxon>Gastropoda</taxon>
        <taxon>Heterobranchia</taxon>
        <taxon>Euthyneura</taxon>
        <taxon>Panpulmonata</taxon>
        <taxon>Sacoglossa</taxon>
        <taxon>Placobranchoidea</taxon>
        <taxon>Plakobranchidae</taxon>
        <taxon>Elysia</taxon>
    </lineage>
</organism>
<dbReference type="PANTHER" id="PTHR14964">
    <property type="entry name" value="NUCLEAR RECEPTOR BINDING FACTOR 2"/>
    <property type="match status" value="1"/>
</dbReference>
<dbReference type="Pfam" id="PF17169">
    <property type="entry name" value="NRBF2_MIT"/>
    <property type="match status" value="1"/>
</dbReference>
<name>A0AAE1ASB0_9GAST</name>